<comment type="caution">
    <text evidence="2">The sequence shown here is derived from an EMBL/GenBank/DDBJ whole genome shotgun (WGS) entry which is preliminary data.</text>
</comment>
<proteinExistence type="predicted"/>
<feature type="region of interest" description="Disordered" evidence="1">
    <location>
        <begin position="141"/>
        <end position="179"/>
    </location>
</feature>
<organism evidence="2">
    <name type="scientific">bioreactor metagenome</name>
    <dbReference type="NCBI Taxonomy" id="1076179"/>
    <lineage>
        <taxon>unclassified sequences</taxon>
        <taxon>metagenomes</taxon>
        <taxon>ecological metagenomes</taxon>
    </lineage>
</organism>
<feature type="compositionally biased region" description="Basic and acidic residues" evidence="1">
    <location>
        <begin position="1"/>
        <end position="10"/>
    </location>
</feature>
<name>A0A645B5M2_9ZZZZ</name>
<feature type="region of interest" description="Disordered" evidence="1">
    <location>
        <begin position="1"/>
        <end position="21"/>
    </location>
</feature>
<reference evidence="2" key="1">
    <citation type="submission" date="2019-08" db="EMBL/GenBank/DDBJ databases">
        <authorList>
            <person name="Kucharzyk K."/>
            <person name="Murdoch R.W."/>
            <person name="Higgins S."/>
            <person name="Loffler F."/>
        </authorList>
    </citation>
    <scope>NUCLEOTIDE SEQUENCE</scope>
</reference>
<accession>A0A645B5M2</accession>
<sequence>MHRLDRRLEIDQPQQGIGRGFDQDQVGRCLQRGGQLLRVGLIDVVDREMTEPGQMIEQPPGAAVTVVRGDDASTGLDQRGEAQCQRRQARRRDDAGGAALQGGDRLTQQVAGRVARAAVVVPGRVVQPRECVVRAQIDRGHDRRERGIGIETGAKSASELGDRRVHGCQDSAPTDHAEQ</sequence>
<evidence type="ECO:0000313" key="2">
    <source>
        <dbReference type="EMBL" id="MPM60368.1"/>
    </source>
</evidence>
<evidence type="ECO:0000256" key="1">
    <source>
        <dbReference type="SAM" id="MobiDB-lite"/>
    </source>
</evidence>
<dbReference type="EMBL" id="VSSQ01017767">
    <property type="protein sequence ID" value="MPM60368.1"/>
    <property type="molecule type" value="Genomic_DNA"/>
</dbReference>
<feature type="compositionally biased region" description="Basic and acidic residues" evidence="1">
    <location>
        <begin position="160"/>
        <end position="179"/>
    </location>
</feature>
<gene>
    <name evidence="2" type="ORF">SDC9_107219</name>
</gene>
<protein>
    <submittedName>
        <fullName evidence="2">Uncharacterized protein</fullName>
    </submittedName>
</protein>
<feature type="region of interest" description="Disordered" evidence="1">
    <location>
        <begin position="72"/>
        <end position="104"/>
    </location>
</feature>
<dbReference type="AlphaFoldDB" id="A0A645B5M2"/>